<feature type="compositionally biased region" description="Polar residues" evidence="1">
    <location>
        <begin position="99"/>
        <end position="110"/>
    </location>
</feature>
<evidence type="ECO:0000313" key="3">
    <source>
        <dbReference type="Proteomes" id="UP000615026"/>
    </source>
</evidence>
<feature type="region of interest" description="Disordered" evidence="1">
    <location>
        <begin position="99"/>
        <end position="120"/>
    </location>
</feature>
<dbReference type="RefSeq" id="WP_193996649.1">
    <property type="nucleotide sequence ID" value="NZ_JADEXP010000545.1"/>
</dbReference>
<comment type="caution">
    <text evidence="2">The sequence shown here is derived from an EMBL/GenBank/DDBJ whole genome shotgun (WGS) entry which is preliminary data.</text>
</comment>
<feature type="non-terminal residue" evidence="2">
    <location>
        <position position="1"/>
    </location>
</feature>
<dbReference type="Proteomes" id="UP000615026">
    <property type="component" value="Unassembled WGS sequence"/>
</dbReference>
<gene>
    <name evidence="2" type="ORF">IQ260_29695</name>
</gene>
<evidence type="ECO:0000313" key="2">
    <source>
        <dbReference type="EMBL" id="MBE9070813.1"/>
    </source>
</evidence>
<proteinExistence type="predicted"/>
<name>A0A929A0J9_LEPEC</name>
<dbReference type="EMBL" id="JADEXP010000545">
    <property type="protein sequence ID" value="MBE9070813.1"/>
    <property type="molecule type" value="Genomic_DNA"/>
</dbReference>
<evidence type="ECO:0000256" key="1">
    <source>
        <dbReference type="SAM" id="MobiDB-lite"/>
    </source>
</evidence>
<organism evidence="2 3">
    <name type="scientific">Leptolyngbya cf. ectocarpi LEGE 11479</name>
    <dbReference type="NCBI Taxonomy" id="1828722"/>
    <lineage>
        <taxon>Bacteria</taxon>
        <taxon>Bacillati</taxon>
        <taxon>Cyanobacteriota</taxon>
        <taxon>Cyanophyceae</taxon>
        <taxon>Leptolyngbyales</taxon>
        <taxon>Leptolyngbyaceae</taxon>
        <taxon>Leptolyngbya group</taxon>
        <taxon>Leptolyngbya</taxon>
    </lineage>
</organism>
<dbReference type="AlphaFoldDB" id="A0A929A0J9"/>
<keyword evidence="3" id="KW-1185">Reference proteome</keyword>
<protein>
    <submittedName>
        <fullName evidence="2">Uncharacterized protein</fullName>
    </submittedName>
</protein>
<sequence>AQQLSPDMIRTALANSAVTLAPDLDTQDGLDDLAHIVGFKLRVMPSGSDKSAEEIAAQITQVIAEFQVEDSSDITRPVWDDDLSVSSLLFTPDNFATASNNFPWTQTKNPGETLKDETNS</sequence>
<reference evidence="2" key="1">
    <citation type="submission" date="2020-10" db="EMBL/GenBank/DDBJ databases">
        <authorList>
            <person name="Castelo-Branco R."/>
            <person name="Eusebio N."/>
            <person name="Adriana R."/>
            <person name="Vieira A."/>
            <person name="Brugerolle De Fraissinette N."/>
            <person name="Rezende De Castro R."/>
            <person name="Schneider M.P."/>
            <person name="Vasconcelos V."/>
            <person name="Leao P.N."/>
        </authorList>
    </citation>
    <scope>NUCLEOTIDE SEQUENCE</scope>
    <source>
        <strain evidence="2">LEGE 11479</strain>
    </source>
</reference>
<accession>A0A929A0J9</accession>